<reference evidence="1 2" key="1">
    <citation type="submission" date="2019-01" db="EMBL/GenBank/DDBJ databases">
        <title>Sphingomonas mucosissima sp. nov. and Sphingomonas desiccabilis sp. nov., from biological soil crusts in the Colorado Plateau, USA.</title>
        <authorList>
            <person name="Zhu D."/>
        </authorList>
    </citation>
    <scope>NUCLEOTIDE SEQUENCE [LARGE SCALE GENOMIC DNA]</scope>
    <source>
        <strain evidence="1 2">CP1D</strain>
    </source>
</reference>
<evidence type="ECO:0000313" key="1">
    <source>
        <dbReference type="EMBL" id="RXZ34654.1"/>
    </source>
</evidence>
<evidence type="ECO:0000313" key="2">
    <source>
        <dbReference type="Proteomes" id="UP000292347"/>
    </source>
</evidence>
<organism evidence="1 2">
    <name type="scientific">Sphingomonas desiccabilis</name>
    <dbReference type="NCBI Taxonomy" id="429134"/>
    <lineage>
        <taxon>Bacteria</taxon>
        <taxon>Pseudomonadati</taxon>
        <taxon>Pseudomonadota</taxon>
        <taxon>Alphaproteobacteria</taxon>
        <taxon>Sphingomonadales</taxon>
        <taxon>Sphingomonadaceae</taxon>
        <taxon>Sphingomonas</taxon>
    </lineage>
</organism>
<gene>
    <name evidence="1" type="ORF">EO081_02970</name>
</gene>
<dbReference type="Proteomes" id="UP000292347">
    <property type="component" value="Unassembled WGS sequence"/>
</dbReference>
<protein>
    <submittedName>
        <fullName evidence="1">Uncharacterized protein</fullName>
    </submittedName>
</protein>
<sequence length="149" mass="15843">MLLALALLATAQGPVPATFYNRPGATSAILAAELRRCRTITTGPQGEAGRALTPPIAAPEDVDAAPARSPAIEDCMVMRGWRVYALDRGERATLEALSPDARANALAKLRAAEDPERGTLLHDRPPHTAAAQVRCRLVDTSACRHVCLL</sequence>
<name>A0A4Q2IZF7_9SPHN</name>
<dbReference type="AlphaFoldDB" id="A0A4Q2IZF7"/>
<proteinExistence type="predicted"/>
<keyword evidence="2" id="KW-1185">Reference proteome</keyword>
<dbReference type="OrthoDB" id="7596680at2"/>
<accession>A0A4Q2IZF7</accession>
<dbReference type="EMBL" id="SDPT01000001">
    <property type="protein sequence ID" value="RXZ34654.1"/>
    <property type="molecule type" value="Genomic_DNA"/>
</dbReference>
<dbReference type="RefSeq" id="WP_129340440.1">
    <property type="nucleotide sequence ID" value="NZ_JACIDD010000005.1"/>
</dbReference>
<comment type="caution">
    <text evidence="1">The sequence shown here is derived from an EMBL/GenBank/DDBJ whole genome shotgun (WGS) entry which is preliminary data.</text>
</comment>